<dbReference type="Proteomes" id="UP001210261">
    <property type="component" value="Unassembled WGS sequence"/>
</dbReference>
<accession>A0ABT4VC53</accession>
<evidence type="ECO:0000313" key="4">
    <source>
        <dbReference type="EMBL" id="MDA3968280.1"/>
    </source>
</evidence>
<name>A0ABT4VC53_9HELI</name>
<dbReference type="PROSITE" id="PS51462">
    <property type="entry name" value="NUDIX"/>
    <property type="match status" value="1"/>
</dbReference>
<feature type="domain" description="Nudix hydrolase" evidence="3">
    <location>
        <begin position="40"/>
        <end position="186"/>
    </location>
</feature>
<protein>
    <submittedName>
        <fullName evidence="4">NUDIX domain-containing protein</fullName>
    </submittedName>
</protein>
<reference evidence="4 5" key="1">
    <citation type="submission" date="2023-01" db="EMBL/GenBank/DDBJ databases">
        <title>Description of Helicobacter ibis sp. nov. isolated from faecal droppings of black-faced ibis (Theristicus melanopis).</title>
        <authorList>
            <person name="Lopez-Cantillo M."/>
            <person name="Vidal-Veuthey B."/>
            <person name="Mella A."/>
            <person name="De La Haba R."/>
            <person name="Collado L."/>
        </authorList>
    </citation>
    <scope>NUCLEOTIDE SEQUENCE [LARGE SCALE GENOMIC DNA]</scope>
    <source>
        <strain evidence="4 5">A82</strain>
    </source>
</reference>
<sequence length="196" mass="22783">MKPKNITDIKFDKCEDSKYINPIRMIFKDNGKRRVWDIIEVHNSVATLLYHKDKDSFIFVKQFRPAVYLKEHKDSTHQECGYTYELCAGLMDKEKSAKQTAKEEILEECGYDVKLDNINEITEFYTAVGFAGSKQVLFYAIIDDSMKVNNGGGIDDENIEIIFIKKQEVRNFIFDKSYPKTSGAMFAVLWFLENVK</sequence>
<keyword evidence="2" id="KW-0378">Hydrolase</keyword>
<dbReference type="PANTHER" id="PTHR11839:SF15">
    <property type="entry name" value="URIDINE DIPHOSPHATE GLUCOSE PYROPHOSPHATASE NUDT14"/>
    <property type="match status" value="1"/>
</dbReference>
<dbReference type="RefSeq" id="WP_271020573.1">
    <property type="nucleotide sequence ID" value="NZ_JAQHXR010000001.1"/>
</dbReference>
<dbReference type="InterPro" id="IPR000086">
    <property type="entry name" value="NUDIX_hydrolase_dom"/>
</dbReference>
<organism evidence="4 5">
    <name type="scientific">Helicobacter ibis</name>
    <dbReference type="NCBI Taxonomy" id="2962633"/>
    <lineage>
        <taxon>Bacteria</taxon>
        <taxon>Pseudomonadati</taxon>
        <taxon>Campylobacterota</taxon>
        <taxon>Epsilonproteobacteria</taxon>
        <taxon>Campylobacterales</taxon>
        <taxon>Helicobacteraceae</taxon>
        <taxon>Helicobacter</taxon>
    </lineage>
</organism>
<dbReference type="SUPFAM" id="SSF55811">
    <property type="entry name" value="Nudix"/>
    <property type="match status" value="1"/>
</dbReference>
<gene>
    <name evidence="4" type="ORF">PF021_01160</name>
</gene>
<dbReference type="PANTHER" id="PTHR11839">
    <property type="entry name" value="UDP/ADP-SUGAR PYROPHOSPHATASE"/>
    <property type="match status" value="1"/>
</dbReference>
<dbReference type="NCBIfam" id="TIGR00052">
    <property type="entry name" value="nudix-type nucleoside diphosphatase, YffH/AdpP family"/>
    <property type="match status" value="1"/>
</dbReference>
<dbReference type="Gene3D" id="3.90.79.10">
    <property type="entry name" value="Nucleoside Triphosphate Pyrophosphohydrolase"/>
    <property type="match status" value="1"/>
</dbReference>
<dbReference type="InterPro" id="IPR015797">
    <property type="entry name" value="NUDIX_hydrolase-like_dom_sf"/>
</dbReference>
<evidence type="ECO:0000256" key="1">
    <source>
        <dbReference type="ARBA" id="ARBA00001946"/>
    </source>
</evidence>
<keyword evidence="5" id="KW-1185">Reference proteome</keyword>
<dbReference type="EMBL" id="JAQHXR010000001">
    <property type="protein sequence ID" value="MDA3968280.1"/>
    <property type="molecule type" value="Genomic_DNA"/>
</dbReference>
<evidence type="ECO:0000313" key="5">
    <source>
        <dbReference type="Proteomes" id="UP001210261"/>
    </source>
</evidence>
<comment type="caution">
    <text evidence="4">The sequence shown here is derived from an EMBL/GenBank/DDBJ whole genome shotgun (WGS) entry which is preliminary data.</text>
</comment>
<proteinExistence type="predicted"/>
<evidence type="ECO:0000256" key="2">
    <source>
        <dbReference type="ARBA" id="ARBA00022801"/>
    </source>
</evidence>
<dbReference type="InterPro" id="IPR004385">
    <property type="entry name" value="NDP_pyrophosphatase"/>
</dbReference>
<dbReference type="CDD" id="cd18887">
    <property type="entry name" value="NUDIX_UGPPase_Nudt14"/>
    <property type="match status" value="1"/>
</dbReference>
<evidence type="ECO:0000259" key="3">
    <source>
        <dbReference type="PROSITE" id="PS51462"/>
    </source>
</evidence>
<comment type="cofactor">
    <cofactor evidence="1">
        <name>Mg(2+)</name>
        <dbReference type="ChEBI" id="CHEBI:18420"/>
    </cofactor>
</comment>